<organism evidence="2 3">
    <name type="scientific">Gossypium schwendimanii</name>
    <name type="common">Cotton</name>
    <dbReference type="NCBI Taxonomy" id="34291"/>
    <lineage>
        <taxon>Eukaryota</taxon>
        <taxon>Viridiplantae</taxon>
        <taxon>Streptophyta</taxon>
        <taxon>Embryophyta</taxon>
        <taxon>Tracheophyta</taxon>
        <taxon>Spermatophyta</taxon>
        <taxon>Magnoliopsida</taxon>
        <taxon>eudicotyledons</taxon>
        <taxon>Gunneridae</taxon>
        <taxon>Pentapetalae</taxon>
        <taxon>rosids</taxon>
        <taxon>malvids</taxon>
        <taxon>Malvales</taxon>
        <taxon>Malvaceae</taxon>
        <taxon>Malvoideae</taxon>
        <taxon>Gossypium</taxon>
    </lineage>
</organism>
<feature type="compositionally biased region" description="Polar residues" evidence="1">
    <location>
        <begin position="18"/>
        <end position="27"/>
    </location>
</feature>
<sequence>MSATGIEVDEYGGVESGGNISSGSTVGRDNDGEVVANEYAGDFATSDGVDNIATASSGEEGDGNETKV</sequence>
<proteinExistence type="predicted"/>
<name>A0A7J9KRN5_GOSSC</name>
<protein>
    <submittedName>
        <fullName evidence="2">Uncharacterized protein</fullName>
    </submittedName>
</protein>
<evidence type="ECO:0000256" key="1">
    <source>
        <dbReference type="SAM" id="MobiDB-lite"/>
    </source>
</evidence>
<accession>A0A7J9KRN5</accession>
<comment type="caution">
    <text evidence="2">The sequence shown here is derived from an EMBL/GenBank/DDBJ whole genome shotgun (WGS) entry which is preliminary data.</text>
</comment>
<feature type="region of interest" description="Disordered" evidence="1">
    <location>
        <begin position="1"/>
        <end position="68"/>
    </location>
</feature>
<keyword evidence="3" id="KW-1185">Reference proteome</keyword>
<dbReference type="OrthoDB" id="1001392at2759"/>
<evidence type="ECO:0000313" key="2">
    <source>
        <dbReference type="EMBL" id="MBA0849070.1"/>
    </source>
</evidence>
<gene>
    <name evidence="2" type="ORF">Goshw_010949</name>
</gene>
<feature type="compositionally biased region" description="Acidic residues" evidence="1">
    <location>
        <begin position="59"/>
        <end position="68"/>
    </location>
</feature>
<dbReference type="EMBL" id="JABFAF010000002">
    <property type="protein sequence ID" value="MBA0849070.1"/>
    <property type="molecule type" value="Genomic_DNA"/>
</dbReference>
<evidence type="ECO:0000313" key="3">
    <source>
        <dbReference type="Proteomes" id="UP000593576"/>
    </source>
</evidence>
<reference evidence="2 3" key="1">
    <citation type="journal article" date="2019" name="Genome Biol. Evol.">
        <title>Insights into the evolution of the New World diploid cottons (Gossypium, subgenus Houzingenia) based on genome sequencing.</title>
        <authorList>
            <person name="Grover C.E."/>
            <person name="Arick M.A. 2nd"/>
            <person name="Thrash A."/>
            <person name="Conover J.L."/>
            <person name="Sanders W.S."/>
            <person name="Peterson D.G."/>
            <person name="Frelichowski J.E."/>
            <person name="Scheffler J.A."/>
            <person name="Scheffler B.E."/>
            <person name="Wendel J.F."/>
        </authorList>
    </citation>
    <scope>NUCLEOTIDE SEQUENCE [LARGE SCALE GENOMIC DNA]</scope>
    <source>
        <strain evidence="2">1</strain>
        <tissue evidence="2">Leaf</tissue>
    </source>
</reference>
<dbReference type="Proteomes" id="UP000593576">
    <property type="component" value="Unassembled WGS sequence"/>
</dbReference>
<dbReference type="AlphaFoldDB" id="A0A7J9KRN5"/>